<accession>G0S159</accession>
<dbReference type="Gene3D" id="1.50.10.20">
    <property type="match status" value="1"/>
</dbReference>
<dbReference type="EMBL" id="GL988039">
    <property type="protein sequence ID" value="EGS22769.1"/>
    <property type="molecule type" value="Genomic_DNA"/>
</dbReference>
<evidence type="ECO:0000256" key="4">
    <source>
        <dbReference type="ARBA" id="ARBA00022729"/>
    </source>
</evidence>
<dbReference type="PANTHER" id="PTHR12145:SF36">
    <property type="entry name" value="MANNAN ENDO-1,6-ALPHA-MANNOSIDASE DCW1"/>
    <property type="match status" value="1"/>
</dbReference>
<comment type="similarity">
    <text evidence="2">Belongs to the glycosyl hydrolase 76 family.</text>
</comment>
<dbReference type="PANTHER" id="PTHR12145">
    <property type="entry name" value="MANNAN ENDO-1,6-ALPHA-MANNOSIDASE DCW1"/>
    <property type="match status" value="1"/>
</dbReference>
<dbReference type="GO" id="GO:0009272">
    <property type="term" value="P:fungal-type cell wall biogenesis"/>
    <property type="evidence" value="ECO:0007669"/>
    <property type="project" value="TreeGrafter"/>
</dbReference>
<dbReference type="Pfam" id="PF03663">
    <property type="entry name" value="Glyco_hydro_76"/>
    <property type="match status" value="1"/>
</dbReference>
<feature type="chain" id="PRO_5003409187" description="mannan endo-1,6-alpha-mannosidase" evidence="8">
    <location>
        <begin position="22"/>
        <end position="158"/>
    </location>
</feature>
<dbReference type="GO" id="GO:0016052">
    <property type="term" value="P:carbohydrate catabolic process"/>
    <property type="evidence" value="ECO:0007669"/>
    <property type="project" value="InterPro"/>
</dbReference>
<dbReference type="EC" id="3.2.1.101" evidence="3"/>
<evidence type="ECO:0000256" key="6">
    <source>
        <dbReference type="ARBA" id="ARBA00023180"/>
    </source>
</evidence>
<evidence type="ECO:0000256" key="3">
    <source>
        <dbReference type="ARBA" id="ARBA00012350"/>
    </source>
</evidence>
<dbReference type="AlphaFoldDB" id="G0S159"/>
<keyword evidence="10" id="KW-1185">Reference proteome</keyword>
<proteinExistence type="inferred from homology"/>
<evidence type="ECO:0000256" key="7">
    <source>
        <dbReference type="ARBA" id="ARBA00023295"/>
    </source>
</evidence>
<protein>
    <recommendedName>
        <fullName evidence="3">mannan endo-1,6-alpha-mannosidase</fullName>
        <ecNumber evidence="3">3.2.1.101</ecNumber>
    </recommendedName>
</protein>
<dbReference type="InterPro" id="IPR014480">
    <property type="entry name" value="Mannan-1_6-alpha_mannosidase"/>
</dbReference>
<reference evidence="9 10" key="1">
    <citation type="journal article" date="2011" name="Cell">
        <title>Insight into structure and assembly of the nuclear pore complex by utilizing the genome of a eukaryotic thermophile.</title>
        <authorList>
            <person name="Amlacher S."/>
            <person name="Sarges P."/>
            <person name="Flemming D."/>
            <person name="van Noort V."/>
            <person name="Kunze R."/>
            <person name="Devos D.P."/>
            <person name="Arumugam M."/>
            <person name="Bork P."/>
            <person name="Hurt E."/>
        </authorList>
    </citation>
    <scope>NUCLEOTIDE SEQUENCE [LARGE SCALE GENOMIC DNA]</scope>
    <source>
        <strain evidence="10">DSM 1495 / CBS 144.50 / IMI 039719</strain>
    </source>
</reference>
<dbReference type="GeneID" id="18255282"/>
<dbReference type="RefSeq" id="XP_006691761.1">
    <property type="nucleotide sequence ID" value="XM_006691698.1"/>
</dbReference>
<keyword evidence="4 8" id="KW-0732">Signal</keyword>
<evidence type="ECO:0000313" key="10">
    <source>
        <dbReference type="Proteomes" id="UP000008066"/>
    </source>
</evidence>
<dbReference type="InterPro" id="IPR008928">
    <property type="entry name" value="6-hairpin_glycosidase_sf"/>
</dbReference>
<organism evidence="10">
    <name type="scientific">Chaetomium thermophilum (strain DSM 1495 / CBS 144.50 / IMI 039719)</name>
    <name type="common">Thermochaetoides thermophila</name>
    <dbReference type="NCBI Taxonomy" id="759272"/>
    <lineage>
        <taxon>Eukaryota</taxon>
        <taxon>Fungi</taxon>
        <taxon>Dikarya</taxon>
        <taxon>Ascomycota</taxon>
        <taxon>Pezizomycotina</taxon>
        <taxon>Sordariomycetes</taxon>
        <taxon>Sordariomycetidae</taxon>
        <taxon>Sordariales</taxon>
        <taxon>Chaetomiaceae</taxon>
        <taxon>Thermochaetoides</taxon>
    </lineage>
</organism>
<dbReference type="KEGG" id="cthr:CTHT_0012440"/>
<keyword evidence="5" id="KW-0378">Hydrolase</keyword>
<name>G0S159_CHATD</name>
<keyword evidence="7" id="KW-0326">Glycosidase</keyword>
<dbReference type="InterPro" id="IPR005198">
    <property type="entry name" value="Glyco_hydro_76"/>
</dbReference>
<evidence type="ECO:0000313" key="9">
    <source>
        <dbReference type="EMBL" id="EGS22769.1"/>
    </source>
</evidence>
<dbReference type="eggNOG" id="ENOG502QSWP">
    <property type="taxonomic scope" value="Eukaryota"/>
</dbReference>
<dbReference type="SUPFAM" id="SSF48208">
    <property type="entry name" value="Six-hairpin glycosidases"/>
    <property type="match status" value="1"/>
</dbReference>
<evidence type="ECO:0000256" key="1">
    <source>
        <dbReference type="ARBA" id="ARBA00001452"/>
    </source>
</evidence>
<feature type="signal peptide" evidence="8">
    <location>
        <begin position="1"/>
        <end position="21"/>
    </location>
</feature>
<evidence type="ECO:0000256" key="8">
    <source>
        <dbReference type="SAM" id="SignalP"/>
    </source>
</evidence>
<sequence length="158" mass="17773">MRTWGRSLVVAGLAATQLTNAYELDLSSKESIKDVARSIAEDMMTFYTGNLPGEVPGLLPDPYYWWESGALMGSLIDYWYYTGDTRWNDIVEEGLLFQVGPNNDYMPPNQTLTEGNDDQGFWGMAVLSAAEYKFKDPPRDKPQWLALAQAVFNSQAAR</sequence>
<dbReference type="GO" id="GO:0008496">
    <property type="term" value="F:mannan endo-1,6-alpha-mannosidase activity"/>
    <property type="evidence" value="ECO:0007669"/>
    <property type="project" value="UniProtKB-EC"/>
</dbReference>
<comment type="catalytic activity">
    <reaction evidence="1">
        <text>Random hydrolysis of (1-&gt;6)-alpha-D-mannosidic linkages in unbranched (1-&gt;6)-mannans.</text>
        <dbReference type="EC" id="3.2.1.101"/>
    </reaction>
</comment>
<dbReference type="Proteomes" id="UP000008066">
    <property type="component" value="Unassembled WGS sequence"/>
</dbReference>
<keyword evidence="6" id="KW-0325">Glycoprotein</keyword>
<gene>
    <name evidence="9" type="ORF">CTHT_0012440</name>
</gene>
<dbReference type="HOGENOM" id="CLU_025694_0_1_1"/>
<dbReference type="OMA" id="WESGALM"/>
<evidence type="ECO:0000256" key="2">
    <source>
        <dbReference type="ARBA" id="ARBA00009699"/>
    </source>
</evidence>
<evidence type="ECO:0000256" key="5">
    <source>
        <dbReference type="ARBA" id="ARBA00022801"/>
    </source>
</evidence>
<dbReference type="STRING" id="759272.G0S159"/>
<dbReference type="OrthoDB" id="5404840at2759"/>